<dbReference type="EMBL" id="PGLV01000001">
    <property type="protein sequence ID" value="POZ56199.1"/>
    <property type="molecule type" value="Genomic_DNA"/>
</dbReference>
<comment type="caution">
    <text evidence="2">The sequence shown here is derived from an EMBL/GenBank/DDBJ whole genome shotgun (WGS) entry which is preliminary data.</text>
</comment>
<dbReference type="Proteomes" id="UP000237319">
    <property type="component" value="Unassembled WGS sequence"/>
</dbReference>
<keyword evidence="1" id="KW-1133">Transmembrane helix</keyword>
<gene>
    <name evidence="2" type="ORF">LYSIN_00982</name>
</gene>
<sequence>MSFYSTNYLIIINFFFLYYFFILSVGIFTQVILTKPLAD</sequence>
<feature type="transmembrane region" description="Helical" evidence="1">
    <location>
        <begin position="6"/>
        <end position="33"/>
    </location>
</feature>
<dbReference type="AlphaFoldDB" id="A0A2S5CZF3"/>
<organism evidence="2 3">
    <name type="scientific">Lysinibacillus sphaericus</name>
    <name type="common">Bacillus sphaericus</name>
    <dbReference type="NCBI Taxonomy" id="1421"/>
    <lineage>
        <taxon>Bacteria</taxon>
        <taxon>Bacillati</taxon>
        <taxon>Bacillota</taxon>
        <taxon>Bacilli</taxon>
        <taxon>Bacillales</taxon>
        <taxon>Bacillaceae</taxon>
        <taxon>Lysinibacillus</taxon>
    </lineage>
</organism>
<evidence type="ECO:0000256" key="1">
    <source>
        <dbReference type="SAM" id="Phobius"/>
    </source>
</evidence>
<keyword evidence="3" id="KW-1185">Reference proteome</keyword>
<name>A0A2S5CZF3_LYSSH</name>
<reference evidence="2 3" key="1">
    <citation type="submission" date="2017-11" db="EMBL/GenBank/DDBJ databases">
        <title>Genome sequence of Lysinibacillus sphaericus, a lignin-degrading bacteria isolated from municipal solid waste soil.</title>
        <authorList>
            <person name="Persinoti G.F."/>
            <person name="Paixao D.A."/>
            <person name="Bugg T.D."/>
            <person name="Squina F.M."/>
        </authorList>
    </citation>
    <scope>NUCLEOTIDE SEQUENCE [LARGE SCALE GENOMIC DNA]</scope>
    <source>
        <strain evidence="2 3">A1</strain>
    </source>
</reference>
<protein>
    <submittedName>
        <fullName evidence="2">Uncharacterized protein</fullName>
    </submittedName>
</protein>
<proteinExistence type="predicted"/>
<keyword evidence="1" id="KW-0472">Membrane</keyword>
<evidence type="ECO:0000313" key="2">
    <source>
        <dbReference type="EMBL" id="POZ56199.1"/>
    </source>
</evidence>
<evidence type="ECO:0000313" key="3">
    <source>
        <dbReference type="Proteomes" id="UP000237319"/>
    </source>
</evidence>
<accession>A0A2S5CZF3</accession>
<keyword evidence="1" id="KW-0812">Transmembrane</keyword>